<sequence>MGVDDAIDCRVSSPAAKLGVAMRSTTSVVIHYGDPTPTIELVNKIVDYGGDVVVVANDRMRRPETLDGRAEWIVPGRNLGYAQAFMLAVRGRSTDALVLLNTDIAVPRDTWARCLHALFSDPDVGIVGPVLRHDDGSLQSGAARFSPFRRAPEVLVEPGPRTVECAWVTGAVMFIRREVVDSVGMDGSFFLGGEDADLCVRARRSGWRVLCCGDAPATHHGNRVISGPRWTYYSVRNRVWFTRANFGLGPALLNWVWAASVLPRVALVDILRRGDIMRFRLGLMALSHAWRRKPSAAEGPLPGEPFPARIMNW</sequence>
<evidence type="ECO:0000313" key="2">
    <source>
        <dbReference type="Proteomes" id="UP001332243"/>
    </source>
</evidence>
<dbReference type="RefSeq" id="WP_331214152.1">
    <property type="nucleotide sequence ID" value="NZ_JAZGQK010000007.1"/>
</dbReference>
<gene>
    <name evidence="1" type="ORF">V1633_11135</name>
</gene>
<dbReference type="SUPFAM" id="SSF53448">
    <property type="entry name" value="Nucleotide-diphospho-sugar transferases"/>
    <property type="match status" value="1"/>
</dbReference>
<reference evidence="1 2" key="1">
    <citation type="submission" date="2024-01" db="EMBL/GenBank/DDBJ databases">
        <title>Genome insights into Plantactinospora sonchi sp. nov.</title>
        <authorList>
            <person name="Wang L."/>
        </authorList>
    </citation>
    <scope>NUCLEOTIDE SEQUENCE [LARGE SCALE GENOMIC DNA]</scope>
    <source>
        <strain evidence="1 2">NEAU-QY2</strain>
    </source>
</reference>
<organism evidence="1 2">
    <name type="scientific">Plantactinospora sonchi</name>
    <dbReference type="NCBI Taxonomy" id="1544735"/>
    <lineage>
        <taxon>Bacteria</taxon>
        <taxon>Bacillati</taxon>
        <taxon>Actinomycetota</taxon>
        <taxon>Actinomycetes</taxon>
        <taxon>Micromonosporales</taxon>
        <taxon>Micromonosporaceae</taxon>
        <taxon>Plantactinospora</taxon>
    </lineage>
</organism>
<accession>A0ABU7RRJ0</accession>
<dbReference type="Pfam" id="PF13641">
    <property type="entry name" value="Glyco_tranf_2_3"/>
    <property type="match status" value="1"/>
</dbReference>
<dbReference type="InterPro" id="IPR029044">
    <property type="entry name" value="Nucleotide-diphossugar_trans"/>
</dbReference>
<dbReference type="PANTHER" id="PTHR43179">
    <property type="entry name" value="RHAMNOSYLTRANSFERASE WBBL"/>
    <property type="match status" value="1"/>
</dbReference>
<comment type="caution">
    <text evidence="1">The sequence shown here is derived from an EMBL/GenBank/DDBJ whole genome shotgun (WGS) entry which is preliminary data.</text>
</comment>
<dbReference type="PANTHER" id="PTHR43179:SF7">
    <property type="entry name" value="RHAMNOSYLTRANSFERASE WBBL"/>
    <property type="match status" value="1"/>
</dbReference>
<protein>
    <submittedName>
        <fullName evidence="1">Glycosyltransferase</fullName>
        <ecNumber evidence="1">2.4.-.-</ecNumber>
    </submittedName>
</protein>
<name>A0ABU7RRJ0_9ACTN</name>
<dbReference type="EMBL" id="JAZGQK010000007">
    <property type="protein sequence ID" value="MEE6259041.1"/>
    <property type="molecule type" value="Genomic_DNA"/>
</dbReference>
<dbReference type="EC" id="2.4.-.-" evidence="1"/>
<dbReference type="GO" id="GO:0016757">
    <property type="term" value="F:glycosyltransferase activity"/>
    <property type="evidence" value="ECO:0007669"/>
    <property type="project" value="UniProtKB-KW"/>
</dbReference>
<proteinExistence type="predicted"/>
<keyword evidence="1" id="KW-0328">Glycosyltransferase</keyword>
<keyword evidence="1" id="KW-0808">Transferase</keyword>
<dbReference type="Proteomes" id="UP001332243">
    <property type="component" value="Unassembled WGS sequence"/>
</dbReference>
<keyword evidence="2" id="KW-1185">Reference proteome</keyword>
<evidence type="ECO:0000313" key="1">
    <source>
        <dbReference type="EMBL" id="MEE6259041.1"/>
    </source>
</evidence>
<dbReference type="Gene3D" id="3.90.550.10">
    <property type="entry name" value="Spore Coat Polysaccharide Biosynthesis Protein SpsA, Chain A"/>
    <property type="match status" value="1"/>
</dbReference>